<dbReference type="InterPro" id="IPR038763">
    <property type="entry name" value="DHH_sf"/>
</dbReference>
<proteinExistence type="predicted"/>
<keyword evidence="2" id="KW-1185">Reference proteome</keyword>
<dbReference type="EMBL" id="BMYV01000001">
    <property type="protein sequence ID" value="GGX59843.1"/>
    <property type="molecule type" value="Genomic_DNA"/>
</dbReference>
<dbReference type="Proteomes" id="UP000600865">
    <property type="component" value="Unassembled WGS sequence"/>
</dbReference>
<gene>
    <name evidence="1" type="ORF">GCM10011309_07060</name>
</gene>
<evidence type="ECO:0000313" key="1">
    <source>
        <dbReference type="EMBL" id="GGX59843.1"/>
    </source>
</evidence>
<reference evidence="1 2" key="1">
    <citation type="journal article" date="2014" name="Int. J. Syst. Evol. Microbiol.">
        <title>Complete genome sequence of Corynebacterium casei LMG S-19264T (=DSM 44701T), isolated from a smear-ripened cheese.</title>
        <authorList>
            <consortium name="US DOE Joint Genome Institute (JGI-PGF)"/>
            <person name="Walter F."/>
            <person name="Albersmeier A."/>
            <person name="Kalinowski J."/>
            <person name="Ruckert C."/>
        </authorList>
    </citation>
    <scope>NUCLEOTIDE SEQUENCE [LARGE SCALE GENOMIC DNA]</scope>
    <source>
        <strain evidence="1 2">KCTC 23968</strain>
    </source>
</reference>
<evidence type="ECO:0000313" key="2">
    <source>
        <dbReference type="Proteomes" id="UP000600865"/>
    </source>
</evidence>
<accession>A0A918KEL7</accession>
<dbReference type="SUPFAM" id="SSF64182">
    <property type="entry name" value="DHH phosphoesterases"/>
    <property type="match status" value="1"/>
</dbReference>
<name>A0A918KEL7_9PROT</name>
<organism evidence="1 2">
    <name type="scientific">Litorimonas cladophorae</name>
    <dbReference type="NCBI Taxonomy" id="1220491"/>
    <lineage>
        <taxon>Bacteria</taxon>
        <taxon>Pseudomonadati</taxon>
        <taxon>Pseudomonadota</taxon>
        <taxon>Alphaproteobacteria</taxon>
        <taxon>Maricaulales</taxon>
        <taxon>Robiginitomaculaceae</taxon>
    </lineage>
</organism>
<sequence>MDYDVFNGDADGILSLVQLRLSDPRESKLVTGRKRDIKLLDRVPAIDGDRVTVLDISMRSNEPELRRILNDGASVQYFDHHNAGNGIEHPDLDAHINTSSEVCTAVLVDQFLKGAYRAWAIAGCYGDNFPRMAERLAEGRDLPLSNLRELGEMVNYNGYGGSEADLHFHPADLYREMAGFPTPMAFLSSKPEVVQKLTDGYYDDFLFADKSKVLVSEDYGEVRVLPDAAASRRVSGMFGNQLAQEYPDRAHAILTAQEGGYLVSIRAPLARRSGADSLALQFETGGGRSAAAGINHLPDSELDRFLKAFRTAF</sequence>
<dbReference type="RefSeq" id="WP_233349788.1">
    <property type="nucleotide sequence ID" value="NZ_BMYV01000001.1"/>
</dbReference>
<protein>
    <submittedName>
        <fullName evidence="1">Acetyltransferase</fullName>
    </submittedName>
</protein>
<dbReference type="AlphaFoldDB" id="A0A918KEL7"/>
<comment type="caution">
    <text evidence="1">The sequence shown here is derived from an EMBL/GenBank/DDBJ whole genome shotgun (WGS) entry which is preliminary data.</text>
</comment>